<sequence>MRIPGILAAALLPLTALAAKKSTGDRFNDYHSKQVSTLASIKIDDVSYGEMTKAPRDYAVAVLLTALDARFGCALCHEFQPEWELLAKSWTKGDKKGESRLVYATLDFADGKQTFQSVGKRTLSSPVLLVFQPTVGPNAKPDGAPNRFDFVTGTDKAEPIHAWISRHLPDSPHPPLVRPINYVKYAVTTTAVLGGVTFLSVAWPYLLPVIQNRNLWAAISLITILLFTSGHMFNHIRKVPYVAGDGKGGLSYFASGFQNQFGLETQIVAAMYGILAFATISLALKVPRMTDPRAQQIAVFVWGGIILGMYSFLLSVFRIKNGGYPFFLPPF</sequence>
<gene>
    <name evidence="11" type="primary">OST3</name>
    <name evidence="11" type="ORF">LTR09_006250</name>
</gene>
<dbReference type="Pfam" id="PF04756">
    <property type="entry name" value="OST3_OST6"/>
    <property type="match status" value="1"/>
</dbReference>
<evidence type="ECO:0000256" key="5">
    <source>
        <dbReference type="ARBA" id="ARBA00022729"/>
    </source>
</evidence>
<evidence type="ECO:0000256" key="1">
    <source>
        <dbReference type="ARBA" id="ARBA00002791"/>
    </source>
</evidence>
<comment type="caution">
    <text evidence="11">The sequence shown here is derived from an EMBL/GenBank/DDBJ whole genome shotgun (WGS) entry which is preliminary data.</text>
</comment>
<feature type="transmembrane region" description="Helical" evidence="9">
    <location>
        <begin position="182"/>
        <end position="203"/>
    </location>
</feature>
<evidence type="ECO:0000256" key="4">
    <source>
        <dbReference type="ARBA" id="ARBA00022692"/>
    </source>
</evidence>
<dbReference type="AlphaFoldDB" id="A0AAJ0GBU9"/>
<keyword evidence="4 9" id="KW-0812">Transmembrane</keyword>
<name>A0AAJ0GBU9_9PEZI</name>
<organism evidence="11 12">
    <name type="scientific">Extremus antarcticus</name>
    <dbReference type="NCBI Taxonomy" id="702011"/>
    <lineage>
        <taxon>Eukaryota</taxon>
        <taxon>Fungi</taxon>
        <taxon>Dikarya</taxon>
        <taxon>Ascomycota</taxon>
        <taxon>Pezizomycotina</taxon>
        <taxon>Dothideomycetes</taxon>
        <taxon>Dothideomycetidae</taxon>
        <taxon>Mycosphaerellales</taxon>
        <taxon>Extremaceae</taxon>
        <taxon>Extremus</taxon>
    </lineage>
</organism>
<dbReference type="GO" id="GO:0018279">
    <property type="term" value="P:protein N-linked glycosylation via asparagine"/>
    <property type="evidence" value="ECO:0007669"/>
    <property type="project" value="TreeGrafter"/>
</dbReference>
<dbReference type="EMBL" id="JAWDJX010000019">
    <property type="protein sequence ID" value="KAK3052767.1"/>
    <property type="molecule type" value="Genomic_DNA"/>
</dbReference>
<evidence type="ECO:0000313" key="12">
    <source>
        <dbReference type="Proteomes" id="UP001271007"/>
    </source>
</evidence>
<evidence type="ECO:0000256" key="9">
    <source>
        <dbReference type="SAM" id="Phobius"/>
    </source>
</evidence>
<evidence type="ECO:0000256" key="8">
    <source>
        <dbReference type="ARBA" id="ARBA00023136"/>
    </source>
</evidence>
<proteinExistence type="inferred from homology"/>
<evidence type="ECO:0000256" key="6">
    <source>
        <dbReference type="ARBA" id="ARBA00022824"/>
    </source>
</evidence>
<feature type="transmembrane region" description="Helical" evidence="9">
    <location>
        <begin position="298"/>
        <end position="319"/>
    </location>
</feature>
<evidence type="ECO:0000313" key="11">
    <source>
        <dbReference type="EMBL" id="KAK3052767.1"/>
    </source>
</evidence>
<dbReference type="Proteomes" id="UP001271007">
    <property type="component" value="Unassembled WGS sequence"/>
</dbReference>
<dbReference type="GO" id="GO:0016740">
    <property type="term" value="F:transferase activity"/>
    <property type="evidence" value="ECO:0007669"/>
    <property type="project" value="UniProtKB-KW"/>
</dbReference>
<reference evidence="11" key="1">
    <citation type="submission" date="2023-04" db="EMBL/GenBank/DDBJ databases">
        <title>Black Yeasts Isolated from many extreme environments.</title>
        <authorList>
            <person name="Coleine C."/>
            <person name="Stajich J.E."/>
            <person name="Selbmann L."/>
        </authorList>
    </citation>
    <scope>NUCLEOTIDE SEQUENCE</scope>
    <source>
        <strain evidence="11">CCFEE 5312</strain>
    </source>
</reference>
<evidence type="ECO:0000256" key="10">
    <source>
        <dbReference type="SAM" id="SignalP"/>
    </source>
</evidence>
<keyword evidence="8 9" id="KW-0472">Membrane</keyword>
<dbReference type="GO" id="GO:0008250">
    <property type="term" value="C:oligosaccharyltransferase complex"/>
    <property type="evidence" value="ECO:0007669"/>
    <property type="project" value="TreeGrafter"/>
</dbReference>
<protein>
    <submittedName>
        <fullName evidence="11">Oligosaccharyl transferase subunit ost3/OST6</fullName>
    </submittedName>
</protein>
<dbReference type="FunFam" id="3.40.30.10:FF:000302">
    <property type="entry name" value="Oligosaccharyl transferase subunit (Gamma), putative"/>
    <property type="match status" value="1"/>
</dbReference>
<dbReference type="Gene3D" id="3.40.30.10">
    <property type="entry name" value="Glutaredoxin"/>
    <property type="match status" value="1"/>
</dbReference>
<feature type="transmembrane region" description="Helical" evidence="9">
    <location>
        <begin position="215"/>
        <end position="233"/>
    </location>
</feature>
<feature type="transmembrane region" description="Helical" evidence="9">
    <location>
        <begin position="267"/>
        <end position="286"/>
    </location>
</feature>
<feature type="chain" id="PRO_5042602722" evidence="10">
    <location>
        <begin position="19"/>
        <end position="331"/>
    </location>
</feature>
<feature type="signal peptide" evidence="10">
    <location>
        <begin position="1"/>
        <end position="18"/>
    </location>
</feature>
<keyword evidence="11" id="KW-0808">Transferase</keyword>
<evidence type="ECO:0000256" key="2">
    <source>
        <dbReference type="ARBA" id="ARBA00004477"/>
    </source>
</evidence>
<dbReference type="InterPro" id="IPR021149">
    <property type="entry name" value="OligosaccharylTrfase_OST3/OST6"/>
</dbReference>
<dbReference type="PANTHER" id="PTHR12692:SF0">
    <property type="entry name" value="GH11935P"/>
    <property type="match status" value="1"/>
</dbReference>
<comment type="function">
    <text evidence="1">Subunit of the oligosaccharyl transferase (OST) complex that catalyzes the initial transfer of a defined glycan (Glc(3)Man(9)GlcNAc(2) in eukaryotes) from the lipid carrier dolichol-pyrophosphate to an asparagine residue within an Asn-X-Ser/Thr consensus motif in nascent polypeptide chains, the first step in protein N-glycosylation. N-glycosylation occurs cotranslationally and the complex associates with the Sec61 complex at the channel-forming translocon complex that mediates protein translocation across the endoplasmic reticulum (ER). All subunits are required for a maximal enzyme activity.</text>
</comment>
<keyword evidence="5 10" id="KW-0732">Signal</keyword>
<dbReference type="PANTHER" id="PTHR12692">
    <property type="entry name" value="DOLICHYL-DIPHOSPHOOLIGOSACCHARIDE--PROTEIN GLYCOSYLTRANSFERASE-RELATED"/>
    <property type="match status" value="1"/>
</dbReference>
<keyword evidence="6" id="KW-0256">Endoplasmic reticulum</keyword>
<keyword evidence="7 9" id="KW-1133">Transmembrane helix</keyword>
<evidence type="ECO:0000256" key="3">
    <source>
        <dbReference type="ARBA" id="ARBA00009561"/>
    </source>
</evidence>
<evidence type="ECO:0000256" key="7">
    <source>
        <dbReference type="ARBA" id="ARBA00022989"/>
    </source>
</evidence>
<comment type="similarity">
    <text evidence="3">Belongs to the OST3/OST6 family.</text>
</comment>
<comment type="subcellular location">
    <subcellularLocation>
        <location evidence="2">Endoplasmic reticulum membrane</location>
        <topology evidence="2">Multi-pass membrane protein</topology>
    </subcellularLocation>
</comment>
<accession>A0AAJ0GBU9</accession>
<keyword evidence="12" id="KW-1185">Reference proteome</keyword>